<feature type="transmembrane region" description="Helical" evidence="6">
    <location>
        <begin position="300"/>
        <end position="322"/>
    </location>
</feature>
<dbReference type="GO" id="GO:0022857">
    <property type="term" value="F:transmembrane transporter activity"/>
    <property type="evidence" value="ECO:0007669"/>
    <property type="project" value="TreeGrafter"/>
</dbReference>
<keyword evidence="10" id="KW-1185">Reference proteome</keyword>
<gene>
    <name evidence="9" type="ORF">BFP71_09710</name>
</gene>
<keyword evidence="3 6" id="KW-0812">Transmembrane</keyword>
<evidence type="ECO:0000256" key="3">
    <source>
        <dbReference type="ARBA" id="ARBA00022692"/>
    </source>
</evidence>
<evidence type="ECO:0000313" key="10">
    <source>
        <dbReference type="Proteomes" id="UP000095552"/>
    </source>
</evidence>
<comment type="caution">
    <text evidence="9">The sequence shown here is derived from an EMBL/GenBank/DDBJ whole genome shotgun (WGS) entry which is preliminary data.</text>
</comment>
<feature type="domain" description="ABC3 transporter permease C-terminal" evidence="7">
    <location>
        <begin position="306"/>
        <end position="420"/>
    </location>
</feature>
<feature type="transmembrane region" description="Helical" evidence="6">
    <location>
        <begin position="734"/>
        <end position="759"/>
    </location>
</feature>
<dbReference type="PANTHER" id="PTHR30572:SF18">
    <property type="entry name" value="ABC-TYPE MACROLIDE FAMILY EXPORT SYSTEM PERMEASE COMPONENT 2"/>
    <property type="match status" value="1"/>
</dbReference>
<evidence type="ECO:0000256" key="5">
    <source>
        <dbReference type="ARBA" id="ARBA00023136"/>
    </source>
</evidence>
<feature type="transmembrane region" description="Helical" evidence="6">
    <location>
        <begin position="689"/>
        <end position="713"/>
    </location>
</feature>
<feature type="transmembrane region" description="Helical" evidence="6">
    <location>
        <begin position="439"/>
        <end position="462"/>
    </location>
</feature>
<evidence type="ECO:0000256" key="1">
    <source>
        <dbReference type="ARBA" id="ARBA00004651"/>
    </source>
</evidence>
<name>A0A1E5T2D6_9BACT</name>
<keyword evidence="2" id="KW-1003">Cell membrane</keyword>
<accession>A0A1E5T2D6</accession>
<dbReference type="InterPro" id="IPR050250">
    <property type="entry name" value="Macrolide_Exporter_MacB"/>
</dbReference>
<evidence type="ECO:0000259" key="8">
    <source>
        <dbReference type="Pfam" id="PF12704"/>
    </source>
</evidence>
<feature type="transmembrane region" description="Helical" evidence="6">
    <location>
        <begin position="771"/>
        <end position="795"/>
    </location>
</feature>
<evidence type="ECO:0000256" key="6">
    <source>
        <dbReference type="SAM" id="Phobius"/>
    </source>
</evidence>
<dbReference type="STRING" id="1563681.BFP71_09710"/>
<dbReference type="InterPro" id="IPR003838">
    <property type="entry name" value="ABC3_permease_C"/>
</dbReference>
<feature type="transmembrane region" description="Helical" evidence="6">
    <location>
        <begin position="356"/>
        <end position="377"/>
    </location>
</feature>
<keyword evidence="5 6" id="KW-0472">Membrane</keyword>
<evidence type="ECO:0000256" key="2">
    <source>
        <dbReference type="ARBA" id="ARBA00022475"/>
    </source>
</evidence>
<feature type="domain" description="MacB-like periplasmic core" evidence="8">
    <location>
        <begin position="452"/>
        <end position="615"/>
    </location>
</feature>
<dbReference type="InterPro" id="IPR025857">
    <property type="entry name" value="MacB_PCD"/>
</dbReference>
<keyword evidence="4 6" id="KW-1133">Transmembrane helix</keyword>
<feature type="transmembrane region" description="Helical" evidence="6">
    <location>
        <begin position="392"/>
        <end position="418"/>
    </location>
</feature>
<evidence type="ECO:0000256" key="4">
    <source>
        <dbReference type="ARBA" id="ARBA00022989"/>
    </source>
</evidence>
<dbReference type="Proteomes" id="UP000095552">
    <property type="component" value="Unassembled WGS sequence"/>
</dbReference>
<dbReference type="GO" id="GO:0005886">
    <property type="term" value="C:plasma membrane"/>
    <property type="evidence" value="ECO:0007669"/>
    <property type="project" value="UniProtKB-SubCell"/>
</dbReference>
<dbReference type="AlphaFoldDB" id="A0A1E5T2D6"/>
<feature type="domain" description="MacB-like periplasmic core" evidence="8">
    <location>
        <begin position="24"/>
        <end position="247"/>
    </location>
</feature>
<protein>
    <recommendedName>
        <fullName evidence="11">ABC transporter permease</fullName>
    </recommendedName>
</protein>
<dbReference type="Pfam" id="PF12704">
    <property type="entry name" value="MacB_PCD"/>
    <property type="match status" value="2"/>
</dbReference>
<evidence type="ECO:0008006" key="11">
    <source>
        <dbReference type="Google" id="ProtNLM"/>
    </source>
</evidence>
<sequence length="812" mass="91321">MFKNNIVVAKRQLLRHKMYSTIKIGGFALGIAVCLLISLFIKNELSYDKHIPNHENLYRVLNNYKLDGDIIRWTWFAPPFAQAIQDDFPEVSLAGRTLEGNGFGAGKTNIRIEGEMQNHYEGDFIYADQQILDLFQFDMVHGNLKEALAQPNTLVMTRKKAEKLFPEENPVGKTVYINDNTDRPFKITGVLEDLPSTGFFQFDFLWTLSGREFWDGEQASWESQNYQVYVRVNPGTDIESLNSRLSEIGTKYILPVEKRNGNPNAEEEMKNMSFSLQPVTDIYLHSTDISDPYRKSDIKYIWIFGIIAAFILGLACINFINLSTAKSANRAKEVGLRKTIGSYRSHLITQFLTESILYSLLSFGIAIGIASLVMPYFNELAGKSLELPWTELWFIPTLAISAIIIGVIAGLYPAFYLSSFKPALVLKGKLSMGSKSSRLRNALVVFQFTASIVLIIGTFVVYQQMEFILNTNTGFDKEQVIQVRGTGFLGDQTTPFKNELLKISEVSNVSVSSYLPIRSTSRNGNTWWKDGRTKIDAGITGQNWEVDEDYIATLGLELLEGRNLDRTISSDTSAMIINQEMAKKLGIIDNPIGQKITNRASNRMVWTVVGLIQDFNFEDLRAPIRPLAMRLNYGANIASIKMNGENIASTLSQIQGVWEEIAPNQPFVYEFMDQSFAKMYANVKQIRNILTSFAVLAIIIACLGLFGLSVFMVEQRSKEISVRMVLGAKVTQVVSMLSFNFMKPILVALLLATPIAWYMMNEWLSDFEYKIGLSVQLFVLAGLSALLIALITISFQSLKAAFTSPVQGLRNE</sequence>
<feature type="transmembrane region" description="Helical" evidence="6">
    <location>
        <begin position="21"/>
        <end position="41"/>
    </location>
</feature>
<proteinExistence type="predicted"/>
<evidence type="ECO:0000259" key="7">
    <source>
        <dbReference type="Pfam" id="PF02687"/>
    </source>
</evidence>
<evidence type="ECO:0000313" key="9">
    <source>
        <dbReference type="EMBL" id="OEK05530.1"/>
    </source>
</evidence>
<comment type="subcellular location">
    <subcellularLocation>
        <location evidence="1">Cell membrane</location>
        <topology evidence="1">Multi-pass membrane protein</topology>
    </subcellularLocation>
</comment>
<dbReference type="OrthoDB" id="8740261at2"/>
<organism evidence="9 10">
    <name type="scientific">Roseivirga misakiensis</name>
    <dbReference type="NCBI Taxonomy" id="1563681"/>
    <lineage>
        <taxon>Bacteria</taxon>
        <taxon>Pseudomonadati</taxon>
        <taxon>Bacteroidota</taxon>
        <taxon>Cytophagia</taxon>
        <taxon>Cytophagales</taxon>
        <taxon>Roseivirgaceae</taxon>
        <taxon>Roseivirga</taxon>
    </lineage>
</organism>
<dbReference type="PANTHER" id="PTHR30572">
    <property type="entry name" value="MEMBRANE COMPONENT OF TRANSPORTER-RELATED"/>
    <property type="match status" value="1"/>
</dbReference>
<feature type="domain" description="ABC3 transporter permease C-terminal" evidence="7">
    <location>
        <begin position="692"/>
        <end position="805"/>
    </location>
</feature>
<dbReference type="EMBL" id="MDGQ01000005">
    <property type="protein sequence ID" value="OEK05530.1"/>
    <property type="molecule type" value="Genomic_DNA"/>
</dbReference>
<reference evidence="9 10" key="1">
    <citation type="submission" date="2016-08" db="EMBL/GenBank/DDBJ databases">
        <title>Draft genome of Fabibacter sp. strain SK-8.</title>
        <authorList>
            <person name="Wong S.-K."/>
            <person name="Hamasaki K."/>
            <person name="Yoshizawa S."/>
        </authorList>
    </citation>
    <scope>NUCLEOTIDE SEQUENCE [LARGE SCALE GENOMIC DNA]</scope>
    <source>
        <strain evidence="9 10">SK-8</strain>
    </source>
</reference>
<dbReference type="Pfam" id="PF02687">
    <property type="entry name" value="FtsX"/>
    <property type="match status" value="2"/>
</dbReference>